<name>A0AAW2IHA1_9NEOP</name>
<gene>
    <name evidence="1" type="ORF">PYX00_002248</name>
</gene>
<sequence length="258" mass="29363">MSRLCPAIRTADPEAVSRHFPEMIATVILSVILFAASARADEASPVDLQQDIQLAQNTIQGLKQQSETNVQNLENTLKGNQDYFNQALITYEQEERKIISRTIDKVNLLERKYIGEAIDKNKNINAFKCIVKVRLDTFKDMSAALTARDQCSKASYAKGNEETNSLLEDISAILRATDGLYDQLYNSLRDCRDKECIFKIVHMAEDRYSSLDKVLQRYRDRSGDVRTQFNQGQVECLKILQNKCDNSVKNCESKMKSC</sequence>
<evidence type="ECO:0000313" key="1">
    <source>
        <dbReference type="EMBL" id="KAL0281188.1"/>
    </source>
</evidence>
<organism evidence="1">
    <name type="scientific">Menopon gallinae</name>
    <name type="common">poultry shaft louse</name>
    <dbReference type="NCBI Taxonomy" id="328185"/>
    <lineage>
        <taxon>Eukaryota</taxon>
        <taxon>Metazoa</taxon>
        <taxon>Ecdysozoa</taxon>
        <taxon>Arthropoda</taxon>
        <taxon>Hexapoda</taxon>
        <taxon>Insecta</taxon>
        <taxon>Pterygota</taxon>
        <taxon>Neoptera</taxon>
        <taxon>Paraneoptera</taxon>
        <taxon>Psocodea</taxon>
        <taxon>Troctomorpha</taxon>
        <taxon>Phthiraptera</taxon>
        <taxon>Amblycera</taxon>
        <taxon>Menoponidae</taxon>
        <taxon>Menopon</taxon>
    </lineage>
</organism>
<protein>
    <submittedName>
        <fullName evidence="1">Uncharacterized protein</fullName>
    </submittedName>
</protein>
<proteinExistence type="predicted"/>
<comment type="caution">
    <text evidence="1">The sequence shown here is derived from an EMBL/GenBank/DDBJ whole genome shotgun (WGS) entry which is preliminary data.</text>
</comment>
<accession>A0AAW2IHA1</accession>
<dbReference type="AlphaFoldDB" id="A0AAW2IHA1"/>
<dbReference type="EMBL" id="JARGDH010000001">
    <property type="protein sequence ID" value="KAL0281188.1"/>
    <property type="molecule type" value="Genomic_DNA"/>
</dbReference>
<reference evidence="1" key="1">
    <citation type="journal article" date="2024" name="Gigascience">
        <title>Chromosome-level genome of the poultry shaft louse Menopon gallinae provides insight into the host-switching and adaptive evolution of parasitic lice.</title>
        <authorList>
            <person name="Xu Y."/>
            <person name="Ma L."/>
            <person name="Liu S."/>
            <person name="Liang Y."/>
            <person name="Liu Q."/>
            <person name="He Z."/>
            <person name="Tian L."/>
            <person name="Duan Y."/>
            <person name="Cai W."/>
            <person name="Li H."/>
            <person name="Song F."/>
        </authorList>
    </citation>
    <scope>NUCLEOTIDE SEQUENCE</scope>
    <source>
        <strain evidence="1">Cailab_2023a</strain>
    </source>
</reference>